<dbReference type="InterPro" id="IPR001980">
    <property type="entry name" value="PPAT"/>
</dbReference>
<feature type="domain" description="Cytidyltransferase-like" evidence="10">
    <location>
        <begin position="7"/>
        <end position="135"/>
    </location>
</feature>
<evidence type="ECO:0000256" key="6">
    <source>
        <dbReference type="ARBA" id="ARBA00022842"/>
    </source>
</evidence>
<dbReference type="AlphaFoldDB" id="A0A2A8D0C1"/>
<comment type="function">
    <text evidence="9">Reversibly transfers an adenylyl group from ATP to 4'-phosphopantetheine, yielding dephospho-CoA (dPCoA) and pyrophosphate.</text>
</comment>
<evidence type="ECO:0000313" key="11">
    <source>
        <dbReference type="EMBL" id="PEN14385.1"/>
    </source>
</evidence>
<proteinExistence type="inferred from homology"/>
<accession>A0A2A8D0C1</accession>
<dbReference type="PANTHER" id="PTHR21342:SF1">
    <property type="entry name" value="PHOSPHOPANTETHEINE ADENYLYLTRANSFERASE"/>
    <property type="match status" value="1"/>
</dbReference>
<organism evidence="11 12">
    <name type="scientific">Longibacter salinarum</name>
    <dbReference type="NCBI Taxonomy" id="1850348"/>
    <lineage>
        <taxon>Bacteria</taxon>
        <taxon>Pseudomonadati</taxon>
        <taxon>Rhodothermota</taxon>
        <taxon>Rhodothermia</taxon>
        <taxon>Rhodothermales</taxon>
        <taxon>Salisaetaceae</taxon>
        <taxon>Longibacter</taxon>
    </lineage>
</organism>
<dbReference type="OrthoDB" id="9806661at2"/>
<comment type="caution">
    <text evidence="11">The sequence shown here is derived from an EMBL/GenBank/DDBJ whole genome shotgun (WGS) entry which is preliminary data.</text>
</comment>
<feature type="binding site" evidence="9">
    <location>
        <begin position="125"/>
        <end position="131"/>
    </location>
    <ligand>
        <name>ATP</name>
        <dbReference type="ChEBI" id="CHEBI:30616"/>
    </ligand>
</feature>
<dbReference type="RefSeq" id="WP_098074566.1">
    <property type="nucleotide sequence ID" value="NZ_PDEQ01000002.1"/>
</dbReference>
<evidence type="ECO:0000313" key="12">
    <source>
        <dbReference type="Proteomes" id="UP000220102"/>
    </source>
</evidence>
<comment type="subcellular location">
    <subcellularLocation>
        <location evidence="9">Cytoplasm</location>
    </subcellularLocation>
</comment>
<evidence type="ECO:0000259" key="10">
    <source>
        <dbReference type="Pfam" id="PF01467"/>
    </source>
</evidence>
<dbReference type="GO" id="GO:0004595">
    <property type="term" value="F:pantetheine-phosphate adenylyltransferase activity"/>
    <property type="evidence" value="ECO:0007669"/>
    <property type="project" value="UniProtKB-UniRule"/>
</dbReference>
<feature type="binding site" evidence="9">
    <location>
        <begin position="11"/>
        <end position="12"/>
    </location>
    <ligand>
        <name>ATP</name>
        <dbReference type="ChEBI" id="CHEBI:30616"/>
    </ligand>
</feature>
<evidence type="ECO:0000256" key="4">
    <source>
        <dbReference type="ARBA" id="ARBA00022741"/>
    </source>
</evidence>
<comment type="similarity">
    <text evidence="9">Belongs to the bacterial CoaD family.</text>
</comment>
<evidence type="ECO:0000256" key="8">
    <source>
        <dbReference type="ARBA" id="ARBA00029346"/>
    </source>
</evidence>
<feature type="binding site" evidence="9">
    <location>
        <position position="75"/>
    </location>
    <ligand>
        <name>substrate</name>
    </ligand>
</feature>
<keyword evidence="7 9" id="KW-0173">Coenzyme A biosynthesis</keyword>
<dbReference type="GO" id="GO:0005737">
    <property type="term" value="C:cytoplasm"/>
    <property type="evidence" value="ECO:0007669"/>
    <property type="project" value="UniProtKB-SubCell"/>
</dbReference>
<dbReference type="GO" id="GO:0015937">
    <property type="term" value="P:coenzyme A biosynthetic process"/>
    <property type="evidence" value="ECO:0007669"/>
    <property type="project" value="UniProtKB-UniRule"/>
</dbReference>
<keyword evidence="4 9" id="KW-0547">Nucleotide-binding</keyword>
<keyword evidence="1 9" id="KW-0963">Cytoplasm</keyword>
<dbReference type="NCBIfam" id="TIGR00125">
    <property type="entry name" value="cyt_tran_rel"/>
    <property type="match status" value="1"/>
</dbReference>
<dbReference type="NCBIfam" id="TIGR01510">
    <property type="entry name" value="coaD_prev_kdtB"/>
    <property type="match status" value="1"/>
</dbReference>
<keyword evidence="2 9" id="KW-0808">Transferase</keyword>
<evidence type="ECO:0000256" key="3">
    <source>
        <dbReference type="ARBA" id="ARBA00022695"/>
    </source>
</evidence>
<dbReference type="Pfam" id="PF01467">
    <property type="entry name" value="CTP_transf_like"/>
    <property type="match status" value="1"/>
</dbReference>
<dbReference type="Gene3D" id="3.40.50.620">
    <property type="entry name" value="HUPs"/>
    <property type="match status" value="1"/>
</dbReference>
<name>A0A2A8D0C1_9BACT</name>
<comment type="pathway">
    <text evidence="9">Cofactor biosynthesis; coenzyme A biosynthesis; CoA from (R)-pantothenate: step 4/5.</text>
</comment>
<feature type="binding site" evidence="9">
    <location>
        <position position="19"/>
    </location>
    <ligand>
        <name>ATP</name>
        <dbReference type="ChEBI" id="CHEBI:30616"/>
    </ligand>
</feature>
<dbReference type="InterPro" id="IPR004821">
    <property type="entry name" value="Cyt_trans-like"/>
</dbReference>
<feature type="site" description="Transition state stabilizer" evidence="9">
    <location>
        <position position="19"/>
    </location>
</feature>
<feature type="binding site" evidence="9">
    <location>
        <position position="100"/>
    </location>
    <ligand>
        <name>ATP</name>
        <dbReference type="ChEBI" id="CHEBI:30616"/>
    </ligand>
</feature>
<feature type="binding site" evidence="9">
    <location>
        <begin position="90"/>
        <end position="92"/>
    </location>
    <ligand>
        <name>ATP</name>
        <dbReference type="ChEBI" id="CHEBI:30616"/>
    </ligand>
</feature>
<evidence type="ECO:0000256" key="2">
    <source>
        <dbReference type="ARBA" id="ARBA00022679"/>
    </source>
</evidence>
<dbReference type="SUPFAM" id="SSF52374">
    <property type="entry name" value="Nucleotidylyl transferase"/>
    <property type="match status" value="1"/>
</dbReference>
<keyword evidence="6 9" id="KW-0460">Magnesium</keyword>
<keyword evidence="3 9" id="KW-0548">Nucleotidyltransferase</keyword>
<dbReference type="EC" id="2.7.7.3" evidence="9"/>
<comment type="cofactor">
    <cofactor evidence="9">
        <name>Mg(2+)</name>
        <dbReference type="ChEBI" id="CHEBI:18420"/>
    </cofactor>
</comment>
<feature type="binding site" evidence="9">
    <location>
        <position position="43"/>
    </location>
    <ligand>
        <name>substrate</name>
    </ligand>
</feature>
<keyword evidence="12" id="KW-1185">Reference proteome</keyword>
<comment type="catalytic activity">
    <reaction evidence="8 9">
        <text>(R)-4'-phosphopantetheine + ATP + H(+) = 3'-dephospho-CoA + diphosphate</text>
        <dbReference type="Rhea" id="RHEA:19801"/>
        <dbReference type="ChEBI" id="CHEBI:15378"/>
        <dbReference type="ChEBI" id="CHEBI:30616"/>
        <dbReference type="ChEBI" id="CHEBI:33019"/>
        <dbReference type="ChEBI" id="CHEBI:57328"/>
        <dbReference type="ChEBI" id="CHEBI:61723"/>
        <dbReference type="EC" id="2.7.7.3"/>
    </reaction>
</comment>
<dbReference type="EMBL" id="PDEQ01000002">
    <property type="protein sequence ID" value="PEN14385.1"/>
    <property type="molecule type" value="Genomic_DNA"/>
</dbReference>
<evidence type="ECO:0000256" key="7">
    <source>
        <dbReference type="ARBA" id="ARBA00022993"/>
    </source>
</evidence>
<dbReference type="InterPro" id="IPR014729">
    <property type="entry name" value="Rossmann-like_a/b/a_fold"/>
</dbReference>
<reference evidence="11 12" key="1">
    <citation type="submission" date="2017-10" db="EMBL/GenBank/DDBJ databases">
        <title>Draft genome of Longibacter Salinarum.</title>
        <authorList>
            <person name="Goh K.M."/>
            <person name="Shamsir M.S."/>
            <person name="Lim S.W."/>
        </authorList>
    </citation>
    <scope>NUCLEOTIDE SEQUENCE [LARGE SCALE GENOMIC DNA]</scope>
    <source>
        <strain evidence="11 12">KCTC 52045</strain>
    </source>
</reference>
<feature type="binding site" evidence="9">
    <location>
        <position position="11"/>
    </location>
    <ligand>
        <name>substrate</name>
    </ligand>
</feature>
<comment type="subunit">
    <text evidence="9">Homohexamer.</text>
</comment>
<dbReference type="PRINTS" id="PR01020">
    <property type="entry name" value="LPSBIOSNTHSS"/>
</dbReference>
<evidence type="ECO:0000256" key="9">
    <source>
        <dbReference type="HAMAP-Rule" id="MF_00151"/>
    </source>
</evidence>
<dbReference type="GO" id="GO:0005524">
    <property type="term" value="F:ATP binding"/>
    <property type="evidence" value="ECO:0007669"/>
    <property type="project" value="UniProtKB-KW"/>
</dbReference>
<sequence>MPDPVALYPGTFDPFTYGHRDILERALRLFDRVEVTVGVNAEKKTLFSTQERIDLIKQCTVDLDGVSVAAHEGLIVDRAEAVGARALVRGLRQVSDFDYEFRMAFANRKLYDDVETVFLMTSEEYALISSSMVRDAHRWDGDVSKFVPPPVVAALAEKKAAAGAS</sequence>
<dbReference type="UniPathway" id="UPA00241">
    <property type="reaction ID" value="UER00355"/>
</dbReference>
<evidence type="ECO:0000256" key="5">
    <source>
        <dbReference type="ARBA" id="ARBA00022840"/>
    </source>
</evidence>
<dbReference type="CDD" id="cd02163">
    <property type="entry name" value="PPAT"/>
    <property type="match status" value="1"/>
</dbReference>
<gene>
    <name evidence="9" type="primary">coaD</name>
    <name evidence="11" type="ORF">CRI94_04955</name>
</gene>
<evidence type="ECO:0000256" key="1">
    <source>
        <dbReference type="ARBA" id="ARBA00022490"/>
    </source>
</evidence>
<dbReference type="PANTHER" id="PTHR21342">
    <property type="entry name" value="PHOSPHOPANTETHEINE ADENYLYLTRANSFERASE"/>
    <property type="match status" value="1"/>
</dbReference>
<dbReference type="Proteomes" id="UP000220102">
    <property type="component" value="Unassembled WGS sequence"/>
</dbReference>
<dbReference type="HAMAP" id="MF_00151">
    <property type="entry name" value="PPAT_bact"/>
    <property type="match status" value="1"/>
</dbReference>
<feature type="binding site" evidence="9">
    <location>
        <position position="89"/>
    </location>
    <ligand>
        <name>substrate</name>
    </ligand>
</feature>
<protein>
    <recommendedName>
        <fullName evidence="9">Phosphopantetheine adenylyltransferase</fullName>
        <ecNumber evidence="9">2.7.7.3</ecNumber>
    </recommendedName>
    <alternativeName>
        <fullName evidence="9">Dephospho-CoA pyrophosphorylase</fullName>
    </alternativeName>
    <alternativeName>
        <fullName evidence="9">Pantetheine-phosphate adenylyltransferase</fullName>
        <shortName evidence="9">PPAT</shortName>
    </alternativeName>
</protein>
<keyword evidence="5 9" id="KW-0067">ATP-binding</keyword>